<keyword evidence="2" id="KW-1185">Reference proteome</keyword>
<name>A0A8T3AE93_DENNO</name>
<dbReference type="SMR" id="A0A8T3AE93"/>
<evidence type="ECO:0000313" key="1">
    <source>
        <dbReference type="EMBL" id="KAI0494374.1"/>
    </source>
</evidence>
<dbReference type="OrthoDB" id="1932741at2759"/>
<dbReference type="EMBL" id="JAGYWB010000017">
    <property type="protein sequence ID" value="KAI0494374.1"/>
    <property type="molecule type" value="Genomic_DNA"/>
</dbReference>
<reference evidence="1" key="1">
    <citation type="journal article" date="2022" name="Front. Genet.">
        <title>Chromosome-Scale Assembly of the Dendrobium nobile Genome Provides Insights Into the Molecular Mechanism of the Biosynthesis of the Medicinal Active Ingredient of Dendrobium.</title>
        <authorList>
            <person name="Xu Q."/>
            <person name="Niu S.-C."/>
            <person name="Li K.-L."/>
            <person name="Zheng P.-J."/>
            <person name="Zhang X.-J."/>
            <person name="Jia Y."/>
            <person name="Liu Y."/>
            <person name="Niu Y.-X."/>
            <person name="Yu L.-H."/>
            <person name="Chen D.-F."/>
            <person name="Zhang G.-Q."/>
        </authorList>
    </citation>
    <scope>NUCLEOTIDE SEQUENCE</scope>
    <source>
        <tissue evidence="1">Leaf</tissue>
    </source>
</reference>
<dbReference type="SUPFAM" id="SSF56219">
    <property type="entry name" value="DNase I-like"/>
    <property type="match status" value="1"/>
</dbReference>
<dbReference type="Proteomes" id="UP000829196">
    <property type="component" value="Unassembled WGS sequence"/>
</dbReference>
<proteinExistence type="predicted"/>
<sequence>MSWNVRRFNCPVKVQACKELVCSYKLEMVCILEAKISQSVASDPWFIQFHAIFDNEGSFNNFDVSSPGRMWLKWNASTLSFQPSFYSCQMVHGSLIYGPNSSCFISVVYASNSYEDRLLLWHQIKDVVQNALGPGLIMDDFNSCRSNFD</sequence>
<organism evidence="1 2">
    <name type="scientific">Dendrobium nobile</name>
    <name type="common">Orchid</name>
    <dbReference type="NCBI Taxonomy" id="94219"/>
    <lineage>
        <taxon>Eukaryota</taxon>
        <taxon>Viridiplantae</taxon>
        <taxon>Streptophyta</taxon>
        <taxon>Embryophyta</taxon>
        <taxon>Tracheophyta</taxon>
        <taxon>Spermatophyta</taxon>
        <taxon>Magnoliopsida</taxon>
        <taxon>Liliopsida</taxon>
        <taxon>Asparagales</taxon>
        <taxon>Orchidaceae</taxon>
        <taxon>Epidendroideae</taxon>
        <taxon>Malaxideae</taxon>
        <taxon>Dendrobiinae</taxon>
        <taxon>Dendrobium</taxon>
    </lineage>
</organism>
<dbReference type="Gene3D" id="3.60.10.10">
    <property type="entry name" value="Endonuclease/exonuclease/phosphatase"/>
    <property type="match status" value="1"/>
</dbReference>
<dbReference type="InterPro" id="IPR036691">
    <property type="entry name" value="Endo/exonu/phosph_ase_sf"/>
</dbReference>
<evidence type="ECO:0000313" key="2">
    <source>
        <dbReference type="Proteomes" id="UP000829196"/>
    </source>
</evidence>
<gene>
    <name evidence="1" type="ORF">KFK09_024508</name>
</gene>
<accession>A0A8T3AE93</accession>
<protein>
    <submittedName>
        <fullName evidence="1">Uncharacterized protein</fullName>
    </submittedName>
</protein>
<comment type="caution">
    <text evidence="1">The sequence shown here is derived from an EMBL/GenBank/DDBJ whole genome shotgun (WGS) entry which is preliminary data.</text>
</comment>
<dbReference type="AlphaFoldDB" id="A0A8T3AE93"/>